<evidence type="ECO:0000313" key="2">
    <source>
        <dbReference type="Proteomes" id="UP001165960"/>
    </source>
</evidence>
<reference evidence="1" key="1">
    <citation type="submission" date="2022-04" db="EMBL/GenBank/DDBJ databases">
        <title>Genome of the entomopathogenic fungus Entomophthora muscae.</title>
        <authorList>
            <person name="Elya C."/>
            <person name="Lovett B.R."/>
            <person name="Lee E."/>
            <person name="Macias A.M."/>
            <person name="Hajek A.E."/>
            <person name="De Bivort B.L."/>
            <person name="Kasson M.T."/>
            <person name="De Fine Licht H.H."/>
            <person name="Stajich J.E."/>
        </authorList>
    </citation>
    <scope>NUCLEOTIDE SEQUENCE</scope>
    <source>
        <strain evidence="1">Berkeley</strain>
    </source>
</reference>
<sequence length="163" mass="17838">MAQQFGRHHDAFQWVRASNGSIPPNAVQGGMEDDGRPLFIARQSHEGSVIPGKAASHIGGIMVSYGGQEVHYKDYEVLVGDARLLQWKEVYGRLTIQGWVPFACGHEANGLELYICKTRIGSGEVIGKVSTEMATGMVYGYDTKETSVKESDVYYVLSIPQGV</sequence>
<protein>
    <submittedName>
        <fullName evidence="1">Uncharacterized protein</fullName>
    </submittedName>
</protein>
<name>A0ACC2SLA3_9FUNG</name>
<organism evidence="1 2">
    <name type="scientific">Entomophthora muscae</name>
    <dbReference type="NCBI Taxonomy" id="34485"/>
    <lineage>
        <taxon>Eukaryota</taxon>
        <taxon>Fungi</taxon>
        <taxon>Fungi incertae sedis</taxon>
        <taxon>Zoopagomycota</taxon>
        <taxon>Entomophthoromycotina</taxon>
        <taxon>Entomophthoromycetes</taxon>
        <taxon>Entomophthorales</taxon>
        <taxon>Entomophthoraceae</taxon>
        <taxon>Entomophthora</taxon>
    </lineage>
</organism>
<dbReference type="Proteomes" id="UP001165960">
    <property type="component" value="Unassembled WGS sequence"/>
</dbReference>
<accession>A0ACC2SLA3</accession>
<dbReference type="EMBL" id="QTSX02004979">
    <property type="protein sequence ID" value="KAJ9063105.1"/>
    <property type="molecule type" value="Genomic_DNA"/>
</dbReference>
<proteinExistence type="predicted"/>
<keyword evidence="2" id="KW-1185">Reference proteome</keyword>
<comment type="caution">
    <text evidence="1">The sequence shown here is derived from an EMBL/GenBank/DDBJ whole genome shotgun (WGS) entry which is preliminary data.</text>
</comment>
<gene>
    <name evidence="1" type="ORF">DSO57_1003634</name>
</gene>
<evidence type="ECO:0000313" key="1">
    <source>
        <dbReference type="EMBL" id="KAJ9063105.1"/>
    </source>
</evidence>